<dbReference type="PANTHER" id="PTHR37038">
    <property type="entry name" value="TRANSCRIPTIONAL REGULATOR-RELATED"/>
    <property type="match status" value="1"/>
</dbReference>
<dbReference type="Proteomes" id="UP000182508">
    <property type="component" value="Unassembled WGS sequence"/>
</dbReference>
<sequence length="124" mass="14690">MRLLSNILFHFSLDTIKEITPKILESIAKYEHFHNIKLPQYQLLTNLATIYLYNNLKNECRDITVITLELAKNLKRYDSLALSQVRLGICRKDDELIHKGMELLRLTEETDLIQTLEEEIKNFR</sequence>
<organism evidence="1 2">
    <name type="scientific">Streptococcus henryi</name>
    <dbReference type="NCBI Taxonomy" id="439219"/>
    <lineage>
        <taxon>Bacteria</taxon>
        <taxon>Bacillati</taxon>
        <taxon>Bacillota</taxon>
        <taxon>Bacilli</taxon>
        <taxon>Lactobacillales</taxon>
        <taxon>Streptococcaceae</taxon>
        <taxon>Streptococcus</taxon>
    </lineage>
</organism>
<dbReference type="PANTHER" id="PTHR37038:SF13">
    <property type="entry name" value="HTH CRO_C1-TYPE DOMAIN-CONTAINING PROTEIN"/>
    <property type="match status" value="1"/>
</dbReference>
<dbReference type="InterPro" id="IPR053163">
    <property type="entry name" value="HTH-type_regulator_Rgg"/>
</dbReference>
<accession>A0A1G6A191</accession>
<keyword evidence="2" id="KW-1185">Reference proteome</keyword>
<evidence type="ECO:0000313" key="2">
    <source>
        <dbReference type="Proteomes" id="UP000182508"/>
    </source>
</evidence>
<protein>
    <submittedName>
        <fullName evidence="1">Uncharacterized protein</fullName>
    </submittedName>
</protein>
<dbReference type="EMBL" id="FMXP01000002">
    <property type="protein sequence ID" value="SDB02100.1"/>
    <property type="molecule type" value="Genomic_DNA"/>
</dbReference>
<dbReference type="AlphaFoldDB" id="A0A1G6A191"/>
<dbReference type="STRING" id="439219.SAMN02910293_00113"/>
<gene>
    <name evidence="1" type="ORF">SAMN02910293_00113</name>
</gene>
<reference evidence="1 2" key="1">
    <citation type="submission" date="2016-10" db="EMBL/GenBank/DDBJ databases">
        <authorList>
            <person name="de Groot N.N."/>
        </authorList>
    </citation>
    <scope>NUCLEOTIDE SEQUENCE [LARGE SCALE GENOMIC DNA]</scope>
    <source>
        <strain evidence="1 2">A-4</strain>
    </source>
</reference>
<evidence type="ECO:0000313" key="1">
    <source>
        <dbReference type="EMBL" id="SDB02100.1"/>
    </source>
</evidence>
<name>A0A1G6A191_9STRE</name>
<proteinExistence type="predicted"/>